<name>A0AAW9S3M0_9BACT</name>
<evidence type="ECO:0000313" key="1">
    <source>
        <dbReference type="EMBL" id="MEN7546988.1"/>
    </source>
</evidence>
<dbReference type="RefSeq" id="WP_346819776.1">
    <property type="nucleotide sequence ID" value="NZ_JBDKWZ010000002.1"/>
</dbReference>
<evidence type="ECO:0000313" key="2">
    <source>
        <dbReference type="Proteomes" id="UP001403385"/>
    </source>
</evidence>
<comment type="caution">
    <text evidence="1">The sequence shown here is derived from an EMBL/GenBank/DDBJ whole genome shotgun (WGS) entry which is preliminary data.</text>
</comment>
<accession>A0AAW9S3M0</accession>
<organism evidence="1 2">
    <name type="scientific">Rapidithrix thailandica</name>
    <dbReference type="NCBI Taxonomy" id="413964"/>
    <lineage>
        <taxon>Bacteria</taxon>
        <taxon>Pseudomonadati</taxon>
        <taxon>Bacteroidota</taxon>
        <taxon>Cytophagia</taxon>
        <taxon>Cytophagales</taxon>
        <taxon>Flammeovirgaceae</taxon>
        <taxon>Rapidithrix</taxon>
    </lineage>
</organism>
<dbReference type="Proteomes" id="UP001403385">
    <property type="component" value="Unassembled WGS sequence"/>
</dbReference>
<gene>
    <name evidence="1" type="ORF">AAG747_03665</name>
</gene>
<keyword evidence="2" id="KW-1185">Reference proteome</keyword>
<protein>
    <submittedName>
        <fullName evidence="1">Uncharacterized protein</fullName>
    </submittedName>
</protein>
<dbReference type="EMBL" id="JBDKWZ010000002">
    <property type="protein sequence ID" value="MEN7546988.1"/>
    <property type="molecule type" value="Genomic_DNA"/>
</dbReference>
<reference evidence="1 2" key="1">
    <citation type="submission" date="2024-04" db="EMBL/GenBank/DDBJ databases">
        <title>Novel genus in family Flammeovirgaceae.</title>
        <authorList>
            <person name="Nguyen T.H."/>
            <person name="Vuong T.Q."/>
            <person name="Le H."/>
            <person name="Kim S.-G."/>
        </authorList>
    </citation>
    <scope>NUCLEOTIDE SEQUENCE [LARGE SCALE GENOMIC DNA]</scope>
    <source>
        <strain evidence="1 2">JCM 23209</strain>
    </source>
</reference>
<dbReference type="AlphaFoldDB" id="A0AAW9S3M0"/>
<sequence length="82" mass="9475">MSSISGGIVVKMEDEFPIEPTCCGDLGNLLEWENIFKEGTEKWQPLWIGHPWIFYRKTNNKIEFSDYFETNIEALGKVQACT</sequence>
<proteinExistence type="predicted"/>